<dbReference type="GO" id="GO:0006508">
    <property type="term" value="P:proteolysis"/>
    <property type="evidence" value="ECO:0007669"/>
    <property type="project" value="InterPro"/>
</dbReference>
<evidence type="ECO:0000313" key="2">
    <source>
        <dbReference type="EMBL" id="GAG65418.1"/>
    </source>
</evidence>
<accession>X0ZY64</accession>
<feature type="domain" description="Metalloprotease TldD/E C-terminal" evidence="1">
    <location>
        <begin position="7"/>
        <end position="197"/>
    </location>
</feature>
<dbReference type="SUPFAM" id="SSF111283">
    <property type="entry name" value="Putative modulator of DNA gyrase, PmbA/TldD"/>
    <property type="match status" value="1"/>
</dbReference>
<dbReference type="Pfam" id="PF19289">
    <property type="entry name" value="PmbA_TldD_3rd"/>
    <property type="match status" value="1"/>
</dbReference>
<dbReference type="PANTHER" id="PTHR43421">
    <property type="entry name" value="METALLOPROTEASE PMBA"/>
    <property type="match status" value="1"/>
</dbReference>
<dbReference type="EMBL" id="BART01006540">
    <property type="protein sequence ID" value="GAG65418.1"/>
    <property type="molecule type" value="Genomic_DNA"/>
</dbReference>
<evidence type="ECO:0000259" key="1">
    <source>
        <dbReference type="Pfam" id="PF19289"/>
    </source>
</evidence>
<comment type="caution">
    <text evidence="2">The sequence shown here is derived from an EMBL/GenBank/DDBJ whole genome shotgun (WGS) entry which is preliminary data.</text>
</comment>
<sequence length="198" mass="21401">MFIQLNPLASKLNEQIATTSLQLNDNAQIPTKASTDAVDAEGTAIGNNDIIKDGILKSFLFDNFYGPAFGGKSTGNAHRNEPTEYESIPTIGPNKLIIEPGQKDLEQQLAECDKAIYIEGMPMGMGHSNMITGDFSITATNAYLVEKGEIVYPVKSVSIAGNFFKSLMDIQEIGSDVIDLPFPLESTTLTIQNHTITG</sequence>
<dbReference type="InterPro" id="IPR047657">
    <property type="entry name" value="PmbA"/>
</dbReference>
<dbReference type="InterPro" id="IPR045569">
    <property type="entry name" value="Metalloprtase-TldD/E_C"/>
</dbReference>
<dbReference type="AlphaFoldDB" id="X0ZY64"/>
<dbReference type="GO" id="GO:0005829">
    <property type="term" value="C:cytosol"/>
    <property type="evidence" value="ECO:0007669"/>
    <property type="project" value="TreeGrafter"/>
</dbReference>
<reference evidence="2" key="1">
    <citation type="journal article" date="2014" name="Front. Microbiol.">
        <title>High frequency of phylogenetically diverse reductive dehalogenase-homologous genes in deep subseafloor sedimentary metagenomes.</title>
        <authorList>
            <person name="Kawai M."/>
            <person name="Futagami T."/>
            <person name="Toyoda A."/>
            <person name="Takaki Y."/>
            <person name="Nishi S."/>
            <person name="Hori S."/>
            <person name="Arai W."/>
            <person name="Tsubouchi T."/>
            <person name="Morono Y."/>
            <person name="Uchiyama I."/>
            <person name="Ito T."/>
            <person name="Fujiyama A."/>
            <person name="Inagaki F."/>
            <person name="Takami H."/>
        </authorList>
    </citation>
    <scope>NUCLEOTIDE SEQUENCE</scope>
    <source>
        <strain evidence="2">Expedition CK06-06</strain>
    </source>
</reference>
<dbReference type="InterPro" id="IPR036059">
    <property type="entry name" value="TldD/PmbA_sf"/>
</dbReference>
<dbReference type="GO" id="GO:0008237">
    <property type="term" value="F:metallopeptidase activity"/>
    <property type="evidence" value="ECO:0007669"/>
    <property type="project" value="InterPro"/>
</dbReference>
<dbReference type="PANTHER" id="PTHR43421:SF1">
    <property type="entry name" value="METALLOPROTEASE PMBA"/>
    <property type="match status" value="1"/>
</dbReference>
<name>X0ZY64_9ZZZZ</name>
<protein>
    <recommendedName>
        <fullName evidence="1">Metalloprotease TldD/E C-terminal domain-containing protein</fullName>
    </recommendedName>
</protein>
<organism evidence="2">
    <name type="scientific">marine sediment metagenome</name>
    <dbReference type="NCBI Taxonomy" id="412755"/>
    <lineage>
        <taxon>unclassified sequences</taxon>
        <taxon>metagenomes</taxon>
        <taxon>ecological metagenomes</taxon>
    </lineage>
</organism>
<proteinExistence type="predicted"/>
<gene>
    <name evidence="2" type="ORF">S01H4_14921</name>
</gene>